<dbReference type="RefSeq" id="WP_418789234.1">
    <property type="nucleotide sequence ID" value="NZ_JAYMDU010000002.1"/>
</dbReference>
<evidence type="ECO:0000313" key="2">
    <source>
        <dbReference type="EMBL" id="GGM10264.1"/>
    </source>
</evidence>
<proteinExistence type="predicted"/>
<gene>
    <name evidence="2" type="ORF">GCM10011534_35450</name>
</gene>
<evidence type="ECO:0000256" key="1">
    <source>
        <dbReference type="SAM" id="MobiDB-lite"/>
    </source>
</evidence>
<dbReference type="SUPFAM" id="SSF51261">
    <property type="entry name" value="Duplicated hybrid motif"/>
    <property type="match status" value="1"/>
</dbReference>
<dbReference type="EMBL" id="BMLF01000002">
    <property type="protein sequence ID" value="GGM10264.1"/>
    <property type="molecule type" value="Genomic_DNA"/>
</dbReference>
<accession>A0A917WJT6</accession>
<sequence length="345" mass="36064">MLGAAAEELDQADTARNRVKALTATVRAYEAGLAAMREGLRHVSIREAALAAELSSREAEIAQLLGVLQTLSRNTSPVLLLHPAGPVGTARSGMILADVAPALETKAAELRAKLEEARTLRTLQQAALNQLQDGLDGVQKARAALSEAVADRKDLPKRFTEDAVKTGILIASTETLEGFASGLSDIATDEAPGSLPDITARKGSLPLPAEGRVLRRAGEADAAGVTRPGIVLATRPRALVTTPTAATIRYRGPLLDYGNVMILEPQAGVLFVLAGLEVVYGAAGQVLPAGSPIGLMGGDQPSAESIVRQASDGGGSERSQTLYIEVRQGNDPQDPETWFQTAKEG</sequence>
<organism evidence="2 3">
    <name type="scientific">Pseudooceanicola nanhaiensis</name>
    <dbReference type="NCBI Taxonomy" id="375761"/>
    <lineage>
        <taxon>Bacteria</taxon>
        <taxon>Pseudomonadati</taxon>
        <taxon>Pseudomonadota</taxon>
        <taxon>Alphaproteobacteria</taxon>
        <taxon>Rhodobacterales</taxon>
        <taxon>Paracoccaceae</taxon>
        <taxon>Pseudooceanicola</taxon>
    </lineage>
</organism>
<evidence type="ECO:0000313" key="3">
    <source>
        <dbReference type="Proteomes" id="UP000649829"/>
    </source>
</evidence>
<dbReference type="Gene3D" id="2.70.70.10">
    <property type="entry name" value="Glucose Permease (Domain IIA)"/>
    <property type="match status" value="1"/>
</dbReference>
<reference evidence="2" key="2">
    <citation type="submission" date="2020-09" db="EMBL/GenBank/DDBJ databases">
        <authorList>
            <person name="Sun Q."/>
            <person name="Zhou Y."/>
        </authorList>
    </citation>
    <scope>NUCLEOTIDE SEQUENCE</scope>
    <source>
        <strain evidence="2">CGMCC 1.6293</strain>
    </source>
</reference>
<keyword evidence="3" id="KW-1185">Reference proteome</keyword>
<dbReference type="InterPro" id="IPR011055">
    <property type="entry name" value="Dup_hybrid_motif"/>
</dbReference>
<protein>
    <submittedName>
        <fullName evidence="2">Peptidase M23</fullName>
    </submittedName>
</protein>
<name>A0A917WJT6_9RHOB</name>
<dbReference type="Proteomes" id="UP000649829">
    <property type="component" value="Unassembled WGS sequence"/>
</dbReference>
<dbReference type="AlphaFoldDB" id="A0A917WJT6"/>
<comment type="caution">
    <text evidence="2">The sequence shown here is derived from an EMBL/GenBank/DDBJ whole genome shotgun (WGS) entry which is preliminary data.</text>
</comment>
<feature type="region of interest" description="Disordered" evidence="1">
    <location>
        <begin position="326"/>
        <end position="345"/>
    </location>
</feature>
<reference evidence="2" key="1">
    <citation type="journal article" date="2014" name="Int. J. Syst. Evol. Microbiol.">
        <title>Complete genome sequence of Corynebacterium casei LMG S-19264T (=DSM 44701T), isolated from a smear-ripened cheese.</title>
        <authorList>
            <consortium name="US DOE Joint Genome Institute (JGI-PGF)"/>
            <person name="Walter F."/>
            <person name="Albersmeier A."/>
            <person name="Kalinowski J."/>
            <person name="Ruckert C."/>
        </authorList>
    </citation>
    <scope>NUCLEOTIDE SEQUENCE</scope>
    <source>
        <strain evidence="2">CGMCC 1.6293</strain>
    </source>
</reference>